<reference evidence="9" key="1">
    <citation type="journal article" date="2014" name="Genome Announc.">
        <title>Draft Genome Sequences of Three Alkaliphilic Bacillus Strains, Bacillus wakoensis JCM 9140T, Bacillus akibai JCM 9157T, and Bacillus hemicellulosilyticus JCM 9152T.</title>
        <authorList>
            <person name="Yuki M."/>
            <person name="Oshima K."/>
            <person name="Suda W."/>
            <person name="Oshida Y."/>
            <person name="Kitamura K."/>
            <person name="Iida T."/>
            <person name="Hattori M."/>
            <person name="Ohkuma M."/>
        </authorList>
    </citation>
    <scope>NUCLEOTIDE SEQUENCE [LARGE SCALE GENOMIC DNA]</scope>
    <source>
        <strain evidence="9">JCM 9152</strain>
    </source>
</reference>
<evidence type="ECO:0000256" key="7">
    <source>
        <dbReference type="ARBA" id="ARBA00023012"/>
    </source>
</evidence>
<keyword evidence="4" id="KW-0547">Nucleotide-binding</keyword>
<evidence type="ECO:0000256" key="3">
    <source>
        <dbReference type="ARBA" id="ARBA00022679"/>
    </source>
</evidence>
<keyword evidence="5" id="KW-0418">Kinase</keyword>
<gene>
    <name evidence="9" type="ORF">JCM9152_46</name>
</gene>
<feature type="domain" description="Histidine kinase" evidence="8">
    <location>
        <begin position="363"/>
        <end position="550"/>
    </location>
</feature>
<dbReference type="EMBL" id="BAUU01000001">
    <property type="protein sequence ID" value="GAE28717.1"/>
    <property type="molecule type" value="Genomic_DNA"/>
</dbReference>
<dbReference type="AlphaFoldDB" id="W4Q9R1"/>
<dbReference type="GO" id="GO:0000155">
    <property type="term" value="F:phosphorelay sensor kinase activity"/>
    <property type="evidence" value="ECO:0007669"/>
    <property type="project" value="InterPro"/>
</dbReference>
<dbReference type="PANTHER" id="PTHR24421:SF40">
    <property type="entry name" value="SENSOR HISTIDINE KINASE YHCY"/>
    <property type="match status" value="1"/>
</dbReference>
<protein>
    <recommendedName>
        <fullName evidence="2">histidine kinase</fullName>
        <ecNumber evidence="2">2.7.13.3</ecNumber>
    </recommendedName>
</protein>
<dbReference type="Gene3D" id="1.20.5.1930">
    <property type="match status" value="1"/>
</dbReference>
<dbReference type="GO" id="GO:0005524">
    <property type="term" value="F:ATP binding"/>
    <property type="evidence" value="ECO:0007669"/>
    <property type="project" value="UniProtKB-KW"/>
</dbReference>
<dbReference type="GO" id="GO:0016020">
    <property type="term" value="C:membrane"/>
    <property type="evidence" value="ECO:0007669"/>
    <property type="project" value="InterPro"/>
</dbReference>
<dbReference type="SUPFAM" id="SSF55781">
    <property type="entry name" value="GAF domain-like"/>
    <property type="match status" value="2"/>
</dbReference>
<evidence type="ECO:0000313" key="10">
    <source>
        <dbReference type="Proteomes" id="UP000018895"/>
    </source>
</evidence>
<dbReference type="CDD" id="cd16917">
    <property type="entry name" value="HATPase_UhpB-NarQ-NarX-like"/>
    <property type="match status" value="1"/>
</dbReference>
<dbReference type="RefSeq" id="WP_035339647.1">
    <property type="nucleotide sequence ID" value="NZ_BAUU01000001.1"/>
</dbReference>
<organism evidence="9 10">
    <name type="scientific">Halalkalibacter hemicellulosilyticusJCM 9152</name>
    <dbReference type="NCBI Taxonomy" id="1236971"/>
    <lineage>
        <taxon>Bacteria</taxon>
        <taxon>Bacillati</taxon>
        <taxon>Bacillota</taxon>
        <taxon>Bacilli</taxon>
        <taxon>Bacillales</taxon>
        <taxon>Bacillaceae</taxon>
        <taxon>Halalkalibacter</taxon>
    </lineage>
</organism>
<dbReference type="Pfam" id="PF07730">
    <property type="entry name" value="HisKA_3"/>
    <property type="match status" value="1"/>
</dbReference>
<dbReference type="Proteomes" id="UP000018895">
    <property type="component" value="Unassembled WGS sequence"/>
</dbReference>
<dbReference type="InterPro" id="IPR036890">
    <property type="entry name" value="HATPase_C_sf"/>
</dbReference>
<comment type="caution">
    <text evidence="9">The sequence shown here is derived from an EMBL/GenBank/DDBJ whole genome shotgun (WGS) entry which is preliminary data.</text>
</comment>
<dbReference type="Pfam" id="PF13185">
    <property type="entry name" value="GAF_2"/>
    <property type="match status" value="1"/>
</dbReference>
<dbReference type="InterPro" id="IPR011712">
    <property type="entry name" value="Sig_transdc_His_kin_sub3_dim/P"/>
</dbReference>
<dbReference type="InterPro" id="IPR003594">
    <property type="entry name" value="HATPase_dom"/>
</dbReference>
<dbReference type="EC" id="2.7.13.3" evidence="2"/>
<evidence type="ECO:0000256" key="4">
    <source>
        <dbReference type="ARBA" id="ARBA00022741"/>
    </source>
</evidence>
<keyword evidence="10" id="KW-1185">Reference proteome</keyword>
<dbReference type="Gene3D" id="3.30.565.10">
    <property type="entry name" value="Histidine kinase-like ATPase, C-terminal domain"/>
    <property type="match status" value="1"/>
</dbReference>
<name>W4Q9R1_9BACI</name>
<dbReference type="PANTHER" id="PTHR24421">
    <property type="entry name" value="NITRATE/NITRITE SENSOR PROTEIN NARX-RELATED"/>
    <property type="match status" value="1"/>
</dbReference>
<sequence>MFDKEKHYKELTILKTIAETLNQNTNMKEMLQTTLEKLLDLTNLKTGWIFLIDDEPDYEHVADHNLPQALAKEDKEAMRCDVCLCLGLYWAGGLNSAVNMIECERLYNAKKYSWGDTANLTHHATIPLTVRGERLGLLNVGSPGKESFSEEELTFLESVAYQIGTAIERTRLMEQREKQAVDKIAQYIVNYYANVNHVTRYIWKINDMNKLLETVVREIAQSFKWPTVAIVLKEGDQKIVKSIYSNGKSELSHIPIAHHHDMIHRVFREHTYCISDEQKEHLPQLPSNQFTVAIPLKVHEIRMNVEPIGVLYLGRETETFRGLEMEILELLTDHISLAMEKIRLYDEWQGWLIAEERNRLARDLHDSVNQKLFSLSLMARGLKELMKDSQPEIAEVSHDIGQLAQESLNEMRSLILQMRSQGEVKGILGALQDYAEQIGIHLTIYMKKTVPLPTEIEKAFWRIGQEALNNVKKHAETNRAWIRIEKDSNELRMKISDQGRGFVPERLEKCTQSIGISSMRERAAEMNGLLTISSEEGIGTIIIVSVPAASQKEGGEYEN</sequence>
<dbReference type="PROSITE" id="PS50109">
    <property type="entry name" value="HIS_KIN"/>
    <property type="match status" value="1"/>
</dbReference>
<evidence type="ECO:0000256" key="2">
    <source>
        <dbReference type="ARBA" id="ARBA00012438"/>
    </source>
</evidence>
<dbReference type="InterPro" id="IPR003018">
    <property type="entry name" value="GAF"/>
</dbReference>
<dbReference type="InterPro" id="IPR029016">
    <property type="entry name" value="GAF-like_dom_sf"/>
</dbReference>
<evidence type="ECO:0000256" key="6">
    <source>
        <dbReference type="ARBA" id="ARBA00022840"/>
    </source>
</evidence>
<proteinExistence type="predicted"/>
<dbReference type="InterPro" id="IPR050482">
    <property type="entry name" value="Sensor_HK_TwoCompSys"/>
</dbReference>
<evidence type="ECO:0000256" key="5">
    <source>
        <dbReference type="ARBA" id="ARBA00022777"/>
    </source>
</evidence>
<comment type="catalytic activity">
    <reaction evidence="1">
        <text>ATP + protein L-histidine = ADP + protein N-phospho-L-histidine.</text>
        <dbReference type="EC" id="2.7.13.3"/>
    </reaction>
</comment>
<dbReference type="Pfam" id="PF01590">
    <property type="entry name" value="GAF"/>
    <property type="match status" value="1"/>
</dbReference>
<evidence type="ECO:0000256" key="1">
    <source>
        <dbReference type="ARBA" id="ARBA00000085"/>
    </source>
</evidence>
<dbReference type="Pfam" id="PF02518">
    <property type="entry name" value="HATPase_c"/>
    <property type="match status" value="1"/>
</dbReference>
<dbReference type="OrthoDB" id="9795828at2"/>
<accession>W4Q9R1</accession>
<dbReference type="SMART" id="SM00065">
    <property type="entry name" value="GAF"/>
    <property type="match status" value="2"/>
</dbReference>
<dbReference type="SUPFAM" id="SSF55874">
    <property type="entry name" value="ATPase domain of HSP90 chaperone/DNA topoisomerase II/histidine kinase"/>
    <property type="match status" value="1"/>
</dbReference>
<evidence type="ECO:0000259" key="8">
    <source>
        <dbReference type="PROSITE" id="PS50109"/>
    </source>
</evidence>
<keyword evidence="6" id="KW-0067">ATP-binding</keyword>
<dbReference type="GO" id="GO:0046983">
    <property type="term" value="F:protein dimerization activity"/>
    <property type="evidence" value="ECO:0007669"/>
    <property type="project" value="InterPro"/>
</dbReference>
<keyword evidence="3" id="KW-0808">Transferase</keyword>
<keyword evidence="7" id="KW-0902">Two-component regulatory system</keyword>
<dbReference type="STRING" id="1236971.JCM9152_46"/>
<dbReference type="InterPro" id="IPR005467">
    <property type="entry name" value="His_kinase_dom"/>
</dbReference>
<evidence type="ECO:0000313" key="9">
    <source>
        <dbReference type="EMBL" id="GAE28717.1"/>
    </source>
</evidence>
<dbReference type="Gene3D" id="3.30.450.40">
    <property type="match status" value="2"/>
</dbReference>